<dbReference type="EMBL" id="KN834847">
    <property type="protein sequence ID" value="KIK52216.1"/>
    <property type="molecule type" value="Genomic_DNA"/>
</dbReference>
<gene>
    <name evidence="2" type="ORF">GYMLUDRAFT_64407</name>
</gene>
<dbReference type="HOGENOM" id="CLU_973360_0_0_1"/>
<feature type="compositionally biased region" description="Low complexity" evidence="1">
    <location>
        <begin position="42"/>
        <end position="52"/>
    </location>
</feature>
<evidence type="ECO:0000313" key="2">
    <source>
        <dbReference type="EMBL" id="KIK52216.1"/>
    </source>
</evidence>
<dbReference type="AlphaFoldDB" id="A0A0D0BCK8"/>
<evidence type="ECO:0000256" key="1">
    <source>
        <dbReference type="SAM" id="MobiDB-lite"/>
    </source>
</evidence>
<organism evidence="2 3">
    <name type="scientific">Collybiopsis luxurians FD-317 M1</name>
    <dbReference type="NCBI Taxonomy" id="944289"/>
    <lineage>
        <taxon>Eukaryota</taxon>
        <taxon>Fungi</taxon>
        <taxon>Dikarya</taxon>
        <taxon>Basidiomycota</taxon>
        <taxon>Agaricomycotina</taxon>
        <taxon>Agaricomycetes</taxon>
        <taxon>Agaricomycetidae</taxon>
        <taxon>Agaricales</taxon>
        <taxon>Marasmiineae</taxon>
        <taxon>Omphalotaceae</taxon>
        <taxon>Collybiopsis</taxon>
        <taxon>Collybiopsis luxurians</taxon>
    </lineage>
</organism>
<evidence type="ECO:0000313" key="3">
    <source>
        <dbReference type="Proteomes" id="UP000053593"/>
    </source>
</evidence>
<protein>
    <submittedName>
        <fullName evidence="2">Uncharacterized protein</fullName>
    </submittedName>
</protein>
<sequence length="286" mass="30867">MQAAGALLHTYLPTSNEEPPNEGTLEIDSSPLKTKSKKHAVHSSSHPSPLSKCTQTYTPHKDLHPDHEIAMEAEQVITYPFIAKSTPLPSNFKDIPLGICSIICDCLNTSIQPWGAVKSRVDDEWNNTIQKQIVPCSWCDKAGIGCRVPAHKVQCEDCLKHASAKRNVISQMLFSSVKLIDALSFPPLSFTALYPDSQSTLVIPPLWIPVAGLSSAPIPSYSQPSFPPSTPITEPPQPVACVVFPNPLPSSQAVNHASPVQFAVPTIIKIGPPHGVQSLPLEPSSL</sequence>
<proteinExistence type="predicted"/>
<reference evidence="2 3" key="1">
    <citation type="submission" date="2014-04" db="EMBL/GenBank/DDBJ databases">
        <title>Evolutionary Origins and Diversification of the Mycorrhizal Mutualists.</title>
        <authorList>
            <consortium name="DOE Joint Genome Institute"/>
            <consortium name="Mycorrhizal Genomics Consortium"/>
            <person name="Kohler A."/>
            <person name="Kuo A."/>
            <person name="Nagy L.G."/>
            <person name="Floudas D."/>
            <person name="Copeland A."/>
            <person name="Barry K.W."/>
            <person name="Cichocki N."/>
            <person name="Veneault-Fourrey C."/>
            <person name="LaButti K."/>
            <person name="Lindquist E.A."/>
            <person name="Lipzen A."/>
            <person name="Lundell T."/>
            <person name="Morin E."/>
            <person name="Murat C."/>
            <person name="Riley R."/>
            <person name="Ohm R."/>
            <person name="Sun H."/>
            <person name="Tunlid A."/>
            <person name="Henrissat B."/>
            <person name="Grigoriev I.V."/>
            <person name="Hibbett D.S."/>
            <person name="Martin F."/>
        </authorList>
    </citation>
    <scope>NUCLEOTIDE SEQUENCE [LARGE SCALE GENOMIC DNA]</scope>
    <source>
        <strain evidence="2 3">FD-317 M1</strain>
    </source>
</reference>
<accession>A0A0D0BCK8</accession>
<keyword evidence="3" id="KW-1185">Reference proteome</keyword>
<name>A0A0D0BCK8_9AGAR</name>
<dbReference type="Proteomes" id="UP000053593">
    <property type="component" value="Unassembled WGS sequence"/>
</dbReference>
<feature type="region of interest" description="Disordered" evidence="1">
    <location>
        <begin position="1"/>
        <end position="52"/>
    </location>
</feature>